<dbReference type="AlphaFoldDB" id="A0A9D4DXW6"/>
<gene>
    <name evidence="2" type="ORF">DPMN_170178</name>
</gene>
<reference evidence="2" key="1">
    <citation type="journal article" date="2019" name="bioRxiv">
        <title>The Genome of the Zebra Mussel, Dreissena polymorpha: A Resource for Invasive Species Research.</title>
        <authorList>
            <person name="McCartney M.A."/>
            <person name="Auch B."/>
            <person name="Kono T."/>
            <person name="Mallez S."/>
            <person name="Zhang Y."/>
            <person name="Obille A."/>
            <person name="Becker A."/>
            <person name="Abrahante J.E."/>
            <person name="Garbe J."/>
            <person name="Badalamenti J.P."/>
            <person name="Herman A."/>
            <person name="Mangelson H."/>
            <person name="Liachko I."/>
            <person name="Sullivan S."/>
            <person name="Sone E.D."/>
            <person name="Koren S."/>
            <person name="Silverstein K.A.T."/>
            <person name="Beckman K.B."/>
            <person name="Gohl D.M."/>
        </authorList>
    </citation>
    <scope>NUCLEOTIDE SEQUENCE</scope>
    <source>
        <strain evidence="2">Duluth1</strain>
        <tissue evidence="2">Whole animal</tissue>
    </source>
</reference>
<evidence type="ECO:0000313" key="3">
    <source>
        <dbReference type="Proteomes" id="UP000828390"/>
    </source>
</evidence>
<feature type="chain" id="PRO_5039709139" evidence="1">
    <location>
        <begin position="27"/>
        <end position="88"/>
    </location>
</feature>
<feature type="signal peptide" evidence="1">
    <location>
        <begin position="1"/>
        <end position="26"/>
    </location>
</feature>
<evidence type="ECO:0000256" key="1">
    <source>
        <dbReference type="SAM" id="SignalP"/>
    </source>
</evidence>
<reference evidence="2" key="2">
    <citation type="submission" date="2020-11" db="EMBL/GenBank/DDBJ databases">
        <authorList>
            <person name="McCartney M.A."/>
            <person name="Auch B."/>
            <person name="Kono T."/>
            <person name="Mallez S."/>
            <person name="Becker A."/>
            <person name="Gohl D.M."/>
            <person name="Silverstein K.A.T."/>
            <person name="Koren S."/>
            <person name="Bechman K.B."/>
            <person name="Herman A."/>
            <person name="Abrahante J.E."/>
            <person name="Garbe J."/>
        </authorList>
    </citation>
    <scope>NUCLEOTIDE SEQUENCE</scope>
    <source>
        <strain evidence="2">Duluth1</strain>
        <tissue evidence="2">Whole animal</tissue>
    </source>
</reference>
<organism evidence="2 3">
    <name type="scientific">Dreissena polymorpha</name>
    <name type="common">Zebra mussel</name>
    <name type="synonym">Mytilus polymorpha</name>
    <dbReference type="NCBI Taxonomy" id="45954"/>
    <lineage>
        <taxon>Eukaryota</taxon>
        <taxon>Metazoa</taxon>
        <taxon>Spiralia</taxon>
        <taxon>Lophotrochozoa</taxon>
        <taxon>Mollusca</taxon>
        <taxon>Bivalvia</taxon>
        <taxon>Autobranchia</taxon>
        <taxon>Heteroconchia</taxon>
        <taxon>Euheterodonta</taxon>
        <taxon>Imparidentia</taxon>
        <taxon>Neoheterodontei</taxon>
        <taxon>Myida</taxon>
        <taxon>Dreissenoidea</taxon>
        <taxon>Dreissenidae</taxon>
        <taxon>Dreissena</taxon>
    </lineage>
</organism>
<sequence length="88" mass="9784">MLKMPKTSVFVALLCAVFMATYNGMAFPSFDKSPFPHSGAFGCQCNKILNQVELCDEKCTAKFFFFENVKAACLEQCSKDFVQCAVIC</sequence>
<dbReference type="Proteomes" id="UP000828390">
    <property type="component" value="Unassembled WGS sequence"/>
</dbReference>
<dbReference type="EMBL" id="JAIWYP010000009">
    <property type="protein sequence ID" value="KAH3768956.1"/>
    <property type="molecule type" value="Genomic_DNA"/>
</dbReference>
<proteinExistence type="predicted"/>
<comment type="caution">
    <text evidence="2">The sequence shown here is derived from an EMBL/GenBank/DDBJ whole genome shotgun (WGS) entry which is preliminary data.</text>
</comment>
<evidence type="ECO:0000313" key="2">
    <source>
        <dbReference type="EMBL" id="KAH3768956.1"/>
    </source>
</evidence>
<keyword evidence="3" id="KW-1185">Reference proteome</keyword>
<protein>
    <submittedName>
        <fullName evidence="2">Uncharacterized protein</fullName>
    </submittedName>
</protein>
<keyword evidence="1" id="KW-0732">Signal</keyword>
<accession>A0A9D4DXW6</accession>
<name>A0A9D4DXW6_DREPO</name>